<dbReference type="AlphaFoldDB" id="D2VEV4"/>
<dbReference type="SUPFAM" id="SSF52047">
    <property type="entry name" value="RNI-like"/>
    <property type="match status" value="1"/>
</dbReference>
<evidence type="ECO:0000313" key="1">
    <source>
        <dbReference type="EMBL" id="EFC44572.1"/>
    </source>
</evidence>
<reference evidence="1 2" key="1">
    <citation type="journal article" date="2010" name="Cell">
        <title>The genome of Naegleria gruberi illuminates early eukaryotic versatility.</title>
        <authorList>
            <person name="Fritz-Laylin L.K."/>
            <person name="Prochnik S.E."/>
            <person name="Ginger M.L."/>
            <person name="Dacks J.B."/>
            <person name="Carpenter M.L."/>
            <person name="Field M.C."/>
            <person name="Kuo A."/>
            <person name="Paredez A."/>
            <person name="Chapman J."/>
            <person name="Pham J."/>
            <person name="Shu S."/>
            <person name="Neupane R."/>
            <person name="Cipriano M."/>
            <person name="Mancuso J."/>
            <person name="Tu H."/>
            <person name="Salamov A."/>
            <person name="Lindquist E."/>
            <person name="Shapiro H."/>
            <person name="Lucas S."/>
            <person name="Grigoriev I.V."/>
            <person name="Cande W.Z."/>
            <person name="Fulton C."/>
            <person name="Rokhsar D.S."/>
            <person name="Dawson S.C."/>
        </authorList>
    </citation>
    <scope>NUCLEOTIDE SEQUENCE [LARGE SCALE GENOMIC DNA]</scope>
    <source>
        <strain evidence="1 2">NEG-M</strain>
    </source>
</reference>
<dbReference type="InParanoid" id="D2VEV4"/>
<dbReference type="KEGG" id="ngr:NAEGRDRAFT_67405"/>
<dbReference type="OMA" id="HATRNSK"/>
<gene>
    <name evidence="1" type="ORF">NAEGRDRAFT_67405</name>
</gene>
<keyword evidence="2" id="KW-1185">Reference proteome</keyword>
<dbReference type="RefSeq" id="XP_002677316.1">
    <property type="nucleotide sequence ID" value="XM_002677270.1"/>
</dbReference>
<proteinExistence type="predicted"/>
<dbReference type="GeneID" id="8856948"/>
<sequence>MNIKESEKNADQNSVRFTSVALSNTFRIQKLKIGTRNTKNNSSGTLIDSNPNQDQEEEIIMIPKSKNSSKQHQIPSSPKVTNYVSNHVNRMVAFPQNLHQQQKKNRSKYALLLQSLDSDSIWNILDFYGGECNKSLSTPNGKIMIKEFIRRYYGRFKDRLVRFMFRFIRIDFRHVNSPSEIISLISIPLLSLDEFKFNKNNSATKYIFNLFEISKMEMQKKDWVNSYRMIIERRFLRFTDLIENQLGKIVELDVTGTYLYKCPKLLEFIISKCSNLKTFKGEDDLTDNVRFYNIEEYYEKFPKEFFKAFESNGHSLKHLSWNGSPMQFEMSWWTRGLEFLDLRGYYSFALIQSLFVNWTNLKVLKIKRLRKFGGSFAKNDENEEAECLSEMINFVRNMHLLRHLEFGDDISPQDFEQLAGKTSIESFSLQLYSRNMYCDSYFQVISSFRNLKQLSIALTCKLSKSVLKVIGSMKLEQFKILETEFYEEPEELEDTDIESQSEESRTDPIEHFELVDILDMISNLSNLQLFSINISKHLERDVLNYFQDYESYKTIKAFNGRYTNSSEGYTLDVYGVVNMCDVIHSDIYATFELERLREGAVHNKLYLNQSSHRQVYSL</sequence>
<name>D2VEV4_NAEGR</name>
<dbReference type="VEuPathDB" id="AmoebaDB:NAEGRDRAFT_67405"/>
<dbReference type="Gene3D" id="3.80.10.10">
    <property type="entry name" value="Ribonuclease Inhibitor"/>
    <property type="match status" value="1"/>
</dbReference>
<dbReference type="InterPro" id="IPR032675">
    <property type="entry name" value="LRR_dom_sf"/>
</dbReference>
<protein>
    <submittedName>
        <fullName evidence="1">Predicted protein</fullName>
    </submittedName>
</protein>
<organism evidence="2">
    <name type="scientific">Naegleria gruberi</name>
    <name type="common">Amoeba</name>
    <dbReference type="NCBI Taxonomy" id="5762"/>
    <lineage>
        <taxon>Eukaryota</taxon>
        <taxon>Discoba</taxon>
        <taxon>Heterolobosea</taxon>
        <taxon>Tetramitia</taxon>
        <taxon>Eutetramitia</taxon>
        <taxon>Vahlkampfiidae</taxon>
        <taxon>Naegleria</taxon>
    </lineage>
</organism>
<accession>D2VEV4</accession>
<dbReference type="Proteomes" id="UP000006671">
    <property type="component" value="Unassembled WGS sequence"/>
</dbReference>
<dbReference type="EMBL" id="GG738867">
    <property type="protein sequence ID" value="EFC44572.1"/>
    <property type="molecule type" value="Genomic_DNA"/>
</dbReference>
<evidence type="ECO:0000313" key="2">
    <source>
        <dbReference type="Proteomes" id="UP000006671"/>
    </source>
</evidence>